<dbReference type="EMBL" id="BPLQ01003166">
    <property type="protein sequence ID" value="GIX98464.1"/>
    <property type="molecule type" value="Genomic_DNA"/>
</dbReference>
<comment type="caution">
    <text evidence="2">The sequence shown here is derived from an EMBL/GenBank/DDBJ whole genome shotgun (WGS) entry which is preliminary data.</text>
</comment>
<dbReference type="AlphaFoldDB" id="A0AAV4PP54"/>
<evidence type="ECO:0000313" key="3">
    <source>
        <dbReference type="Proteomes" id="UP001054837"/>
    </source>
</evidence>
<accession>A0AAV4PP54</accession>
<feature type="compositionally biased region" description="Polar residues" evidence="1">
    <location>
        <begin position="1"/>
        <end position="15"/>
    </location>
</feature>
<feature type="region of interest" description="Disordered" evidence="1">
    <location>
        <begin position="40"/>
        <end position="79"/>
    </location>
</feature>
<organism evidence="2 3">
    <name type="scientific">Caerostris darwini</name>
    <dbReference type="NCBI Taxonomy" id="1538125"/>
    <lineage>
        <taxon>Eukaryota</taxon>
        <taxon>Metazoa</taxon>
        <taxon>Ecdysozoa</taxon>
        <taxon>Arthropoda</taxon>
        <taxon>Chelicerata</taxon>
        <taxon>Arachnida</taxon>
        <taxon>Araneae</taxon>
        <taxon>Araneomorphae</taxon>
        <taxon>Entelegynae</taxon>
        <taxon>Araneoidea</taxon>
        <taxon>Araneidae</taxon>
        <taxon>Caerostris</taxon>
    </lineage>
</organism>
<dbReference type="Proteomes" id="UP001054837">
    <property type="component" value="Unassembled WGS sequence"/>
</dbReference>
<evidence type="ECO:0000256" key="1">
    <source>
        <dbReference type="SAM" id="MobiDB-lite"/>
    </source>
</evidence>
<feature type="compositionally biased region" description="Basic and acidic residues" evidence="1">
    <location>
        <begin position="40"/>
        <end position="67"/>
    </location>
</feature>
<gene>
    <name evidence="2" type="ORF">CDAR_240541</name>
</gene>
<name>A0AAV4PP54_9ARAC</name>
<keyword evidence="3" id="KW-1185">Reference proteome</keyword>
<proteinExistence type="predicted"/>
<feature type="region of interest" description="Disordered" evidence="1">
    <location>
        <begin position="1"/>
        <end position="27"/>
    </location>
</feature>
<sequence length="142" mass="16518">MISLSANQLSENVSTHTHKKKTLSNNPFQHKHVIKVIKIKIDKPKQKKTKSESFKKGKKKTQYDSHLHYQHQQQSDSTLWLQQTTREKKANDFDECEWGCFLMTQFLPPPHTRTLGDVLGGVTSGCHNHNHHRRMAFGNMEK</sequence>
<protein>
    <submittedName>
        <fullName evidence="2">Uncharacterized protein</fullName>
    </submittedName>
</protein>
<reference evidence="2 3" key="1">
    <citation type="submission" date="2021-06" db="EMBL/GenBank/DDBJ databases">
        <title>Caerostris darwini draft genome.</title>
        <authorList>
            <person name="Kono N."/>
            <person name="Arakawa K."/>
        </authorList>
    </citation>
    <scope>NUCLEOTIDE SEQUENCE [LARGE SCALE GENOMIC DNA]</scope>
</reference>
<feature type="compositionally biased region" description="Polar residues" evidence="1">
    <location>
        <begin position="70"/>
        <end position="79"/>
    </location>
</feature>
<evidence type="ECO:0000313" key="2">
    <source>
        <dbReference type="EMBL" id="GIX98464.1"/>
    </source>
</evidence>